<sequence>MIRTDYYDKTYENFTYNKNGALIEVENQYGKVKFERDSLGRITKEWQGRHWISNQYDELGNCIQTVSSFGANILTSRNEMGQATQVAAYLDKEKPWVSRMEYNALGQETQRLFSNNICSAWDYDKAGRPIFHEVSNQRSKADAAHQGIFGNVVGWSDTLRRHRYEWDVNYQLKEVTNGLTKGTTVYSYDQFSNLVSAKESGFETIFRSADIVGNLYETKDCSDRIYGAGSRLEKSCINLKEKRNKYQGGYGKLITKGRQFFYDEEGNLAKKIEPDGGTWTYRYFGNGMLREVTRPDKSCVSFQYDTFGRRIEKSVTSIHSKGVSEGRQQKVIRFLWNGNNLFHEWEEKCTVGRRKTENKVDFKADYILKLEKREEEKAKKEAGQGENIPDNLITWVFQDDFIPRGKITKDGNYSIISDYLGTPVEAYDEEGKKVWERNLDIYGRVKTEETLGEKNFILFRFQGQYEDEEIGLYYNRFRYYSPEEGCYTQQDPIGLAGGNPTLYGYVCDTNIELDLLGLFKVWRNLRPDEVVSDGLSAKLPGRNMSIAGHLMNGSRHNGAQFISTTTDPKVIEKWNEPGQRIVMFDTDDVIPDVLGNKNIIDVSTPEKARAAGLKRGRPYSNAVSSKEVLVEGRVPANKLTITCPG</sequence>
<dbReference type="RefSeq" id="WP_422046658.1">
    <property type="nucleotide sequence ID" value="NZ_CACRUM010000064.1"/>
</dbReference>
<dbReference type="InterPro" id="IPR006530">
    <property type="entry name" value="YD"/>
</dbReference>
<name>A0A6N3DK36_9FIRM</name>
<dbReference type="Gene3D" id="2.180.10.10">
    <property type="entry name" value="RHS repeat-associated core"/>
    <property type="match status" value="1"/>
</dbReference>
<keyword evidence="1" id="KW-0378">Hydrolase</keyword>
<dbReference type="AlphaFoldDB" id="A0A6N3DK36"/>
<dbReference type="NCBIfam" id="TIGR03696">
    <property type="entry name" value="Rhs_assc_core"/>
    <property type="match status" value="1"/>
</dbReference>
<dbReference type="PANTHER" id="PTHR32305">
    <property type="match status" value="1"/>
</dbReference>
<dbReference type="EC" id="3.1.-.-" evidence="1"/>
<dbReference type="InterPro" id="IPR050708">
    <property type="entry name" value="T6SS_VgrG/RHS"/>
</dbReference>
<gene>
    <name evidence="1" type="primary">rhsB</name>
    <name evidence="1" type="ORF">RILFYP67_01501</name>
</gene>
<dbReference type="PANTHER" id="PTHR32305:SF15">
    <property type="entry name" value="PROTEIN RHSA-RELATED"/>
    <property type="match status" value="1"/>
</dbReference>
<protein>
    <submittedName>
        <fullName evidence="1">Putative deoxyribonuclease RhsB</fullName>
        <ecNumber evidence="1">3.1.-.-</ecNumber>
    </submittedName>
</protein>
<dbReference type="InterPro" id="IPR022385">
    <property type="entry name" value="Rhs_assc_core"/>
</dbReference>
<proteinExistence type="predicted"/>
<accession>A0A6N3DK36</accession>
<dbReference type="GO" id="GO:0016787">
    <property type="term" value="F:hydrolase activity"/>
    <property type="evidence" value="ECO:0007669"/>
    <property type="project" value="UniProtKB-KW"/>
</dbReference>
<dbReference type="EMBL" id="CACRUM010000064">
    <property type="protein sequence ID" value="VYU28134.1"/>
    <property type="molecule type" value="Genomic_DNA"/>
</dbReference>
<reference evidence="1" key="1">
    <citation type="submission" date="2019-11" db="EMBL/GenBank/DDBJ databases">
        <authorList>
            <person name="Feng L."/>
        </authorList>
    </citation>
    <scope>NUCLEOTIDE SEQUENCE</scope>
    <source>
        <strain evidence="1">RintestinalisLFYP67</strain>
    </source>
</reference>
<dbReference type="NCBIfam" id="TIGR01643">
    <property type="entry name" value="YD_repeat_2x"/>
    <property type="match status" value="1"/>
</dbReference>
<evidence type="ECO:0000313" key="1">
    <source>
        <dbReference type="EMBL" id="VYU28134.1"/>
    </source>
</evidence>
<organism evidence="1">
    <name type="scientific">Roseburia intestinalis</name>
    <dbReference type="NCBI Taxonomy" id="166486"/>
    <lineage>
        <taxon>Bacteria</taxon>
        <taxon>Bacillati</taxon>
        <taxon>Bacillota</taxon>
        <taxon>Clostridia</taxon>
        <taxon>Lachnospirales</taxon>
        <taxon>Lachnospiraceae</taxon>
        <taxon>Roseburia</taxon>
    </lineage>
</organism>